<comment type="caution">
    <text evidence="1">The sequence shown here is derived from an EMBL/GenBank/DDBJ whole genome shotgun (WGS) entry which is preliminary data.</text>
</comment>
<accession>A0A0C2HP50</accession>
<dbReference type="EMBL" id="JWJD01000003">
    <property type="protein sequence ID" value="KIH76660.1"/>
    <property type="molecule type" value="Genomic_DNA"/>
</dbReference>
<organism evidence="1 2">
    <name type="scientific">Geoalkalibacter ferrihydriticus DSM 17813</name>
    <dbReference type="NCBI Taxonomy" id="1121915"/>
    <lineage>
        <taxon>Bacteria</taxon>
        <taxon>Pseudomonadati</taxon>
        <taxon>Thermodesulfobacteriota</taxon>
        <taxon>Desulfuromonadia</taxon>
        <taxon>Desulfuromonadales</taxon>
        <taxon>Geoalkalibacteraceae</taxon>
        <taxon>Geoalkalibacter</taxon>
    </lineage>
</organism>
<sequence>MTDRFTEAVEELQDKSPFICSTCRPHDIPKGQEAAQKGSKSEVHDRFSEAVAEEGEKSAFVCESCGH</sequence>
<evidence type="ECO:0000313" key="2">
    <source>
        <dbReference type="Proteomes" id="UP000035068"/>
    </source>
</evidence>
<name>A0A0C2HP50_9BACT</name>
<gene>
    <name evidence="1" type="ORF">GFER_10935</name>
</gene>
<dbReference type="RefSeq" id="WP_040099403.1">
    <property type="nucleotide sequence ID" value="NZ_JWJD01000003.1"/>
</dbReference>
<dbReference type="AlphaFoldDB" id="A0A0C2HP50"/>
<dbReference type="Proteomes" id="UP000035068">
    <property type="component" value="Unassembled WGS sequence"/>
</dbReference>
<keyword evidence="2" id="KW-1185">Reference proteome</keyword>
<evidence type="ECO:0000313" key="1">
    <source>
        <dbReference type="EMBL" id="KIH76660.1"/>
    </source>
</evidence>
<protein>
    <submittedName>
        <fullName evidence="1">Uncharacterized protein</fullName>
    </submittedName>
</protein>
<proteinExistence type="predicted"/>
<reference evidence="1 2" key="1">
    <citation type="submission" date="2014-12" db="EMBL/GenBank/DDBJ databases">
        <title>Genomes of Geoalkalibacter ferrihydriticus and Geoalkalibacter subterraneus, two haloalkaliphilic metal-reducing members of the Geobacteraceae.</title>
        <authorList>
            <person name="Badalamenti J.P."/>
            <person name="Torres C.I."/>
            <person name="Krajmalnik-Brown R."/>
            <person name="Bond D.R."/>
        </authorList>
    </citation>
    <scope>NUCLEOTIDE SEQUENCE [LARGE SCALE GENOMIC DNA]</scope>
    <source>
        <strain evidence="1 2">DSM 17813</strain>
    </source>
</reference>